<evidence type="ECO:0000256" key="3">
    <source>
        <dbReference type="RuleBase" id="RU000685"/>
    </source>
</evidence>
<feature type="coiled-coil region" evidence="4">
    <location>
        <begin position="210"/>
        <end position="283"/>
    </location>
</feature>
<evidence type="ECO:0000259" key="6">
    <source>
        <dbReference type="PROSITE" id="PS51842"/>
    </source>
</evidence>
<feature type="compositionally biased region" description="Basic and acidic residues" evidence="5">
    <location>
        <begin position="1011"/>
        <end position="1023"/>
    </location>
</feature>
<comment type="similarity">
    <text evidence="3">Belongs to the intermediate filament family.</text>
</comment>
<feature type="region of interest" description="Disordered" evidence="5">
    <location>
        <begin position="438"/>
        <end position="1140"/>
    </location>
</feature>
<feature type="compositionally biased region" description="Pro residues" evidence="5">
    <location>
        <begin position="161"/>
        <end position="171"/>
    </location>
</feature>
<organism evidence="7 8">
    <name type="scientific">Erinaceus europaeus</name>
    <name type="common">Western European hedgehog</name>
    <dbReference type="NCBI Taxonomy" id="9365"/>
    <lineage>
        <taxon>Eukaryota</taxon>
        <taxon>Metazoa</taxon>
        <taxon>Chordata</taxon>
        <taxon>Craniata</taxon>
        <taxon>Vertebrata</taxon>
        <taxon>Euteleostomi</taxon>
        <taxon>Mammalia</taxon>
        <taxon>Eutheria</taxon>
        <taxon>Laurasiatheria</taxon>
        <taxon>Eulipotyphla</taxon>
        <taxon>Erinaceidae</taxon>
        <taxon>Erinaceinae</taxon>
        <taxon>Erinaceus</taxon>
    </lineage>
</organism>
<dbReference type="PANTHER" id="PTHR47051">
    <property type="entry name" value="NESTIN"/>
    <property type="match status" value="1"/>
</dbReference>
<dbReference type="PROSITE" id="PS51842">
    <property type="entry name" value="IF_ROD_2"/>
    <property type="match status" value="1"/>
</dbReference>
<evidence type="ECO:0000313" key="8">
    <source>
        <dbReference type="RefSeq" id="XP_060057614.1"/>
    </source>
</evidence>
<evidence type="ECO:0000256" key="5">
    <source>
        <dbReference type="SAM" id="MobiDB-lite"/>
    </source>
</evidence>
<dbReference type="PANTHER" id="PTHR47051:SF1">
    <property type="entry name" value="NESTIN"/>
    <property type="match status" value="1"/>
</dbReference>
<feature type="compositionally biased region" description="Basic and acidic residues" evidence="5">
    <location>
        <begin position="465"/>
        <end position="475"/>
    </location>
</feature>
<feature type="compositionally biased region" description="Basic and acidic residues" evidence="5">
    <location>
        <begin position="487"/>
        <end position="505"/>
    </location>
</feature>
<feature type="compositionally biased region" description="Acidic residues" evidence="5">
    <location>
        <begin position="1596"/>
        <end position="1606"/>
    </location>
</feature>
<evidence type="ECO:0000256" key="1">
    <source>
        <dbReference type="ARBA" id="ARBA00022754"/>
    </source>
</evidence>
<feature type="region of interest" description="Disordered" evidence="5">
    <location>
        <begin position="1188"/>
        <end position="1478"/>
    </location>
</feature>
<dbReference type="Gene3D" id="1.20.5.1160">
    <property type="entry name" value="Vasodilator-stimulated phosphoprotein"/>
    <property type="match status" value="1"/>
</dbReference>
<keyword evidence="7" id="KW-1185">Reference proteome</keyword>
<feature type="coiled-coil region" evidence="4">
    <location>
        <begin position="12"/>
        <end position="46"/>
    </location>
</feature>
<gene>
    <name evidence="8" type="primary">NES</name>
</gene>
<feature type="compositionally biased region" description="Basic and acidic residues" evidence="5">
    <location>
        <begin position="741"/>
        <end position="758"/>
    </location>
</feature>
<feature type="domain" description="IF rod" evidence="6">
    <location>
        <begin position="8"/>
        <end position="312"/>
    </location>
</feature>
<feature type="compositionally biased region" description="Basic and acidic residues" evidence="5">
    <location>
        <begin position="577"/>
        <end position="622"/>
    </location>
</feature>
<feature type="compositionally biased region" description="Basic and acidic residues" evidence="5">
    <location>
        <begin position="829"/>
        <end position="859"/>
    </location>
</feature>
<feature type="compositionally biased region" description="Basic and acidic residues" evidence="5">
    <location>
        <begin position="536"/>
        <end position="550"/>
    </location>
</feature>
<feature type="compositionally biased region" description="Basic and acidic residues" evidence="5">
    <location>
        <begin position="766"/>
        <end position="775"/>
    </location>
</feature>
<evidence type="ECO:0000313" key="7">
    <source>
        <dbReference type="Proteomes" id="UP001652624"/>
    </source>
</evidence>
<keyword evidence="2 4" id="KW-0175">Coiled coil</keyword>
<feature type="compositionally biased region" description="Basic and acidic residues" evidence="5">
    <location>
        <begin position="722"/>
        <end position="731"/>
    </location>
</feature>
<name>A0ABM3Y965_ERIEU</name>
<dbReference type="Pfam" id="PF00038">
    <property type="entry name" value="Filament"/>
    <property type="match status" value="2"/>
</dbReference>
<feature type="region of interest" description="Disordered" evidence="5">
    <location>
        <begin position="145"/>
        <end position="173"/>
    </location>
</feature>
<feature type="compositionally biased region" description="Polar residues" evidence="5">
    <location>
        <begin position="1508"/>
        <end position="1520"/>
    </location>
</feature>
<feature type="compositionally biased region" description="Basic and acidic residues" evidence="5">
    <location>
        <begin position="697"/>
        <end position="709"/>
    </location>
</feature>
<dbReference type="SUPFAM" id="SSF64593">
    <property type="entry name" value="Intermediate filament protein, coiled coil region"/>
    <property type="match status" value="2"/>
</dbReference>
<sequence>MEGCLGEESFQMWELNRRLEAYVARVKALEEQNEALSAELGGLRAQSGDASWRARAEAELAALRALVEQRWREKHAAEVARAGLEEEAAGVAGRLEQHRRARERLATEAARGRRAVEAEQGAQGWLRSQAAALGRELEALRAAHQEERAELSAQAARAPCRPAPRGPPAPAPELEELAGRLGAAWRGAVRGYQARVAHMQAALGQARGRLEQASQGARDARLELQQLRAERGGLQELRAALEQRLEGRWQERLRATDEFQLAVEALEQEKQGLQSQIAQILEGRQQLAHLKMSLSLEVATYRTLLEAENSRLQTPDGLSKAFLCIQDPKLELHVLGTPEDQRLGPLLSVLSSTALPSPMPDALETPVPTFLKSQEFLQARVPALASTPIPLTPQTPGPAAHAVVRAQDAPLSLLQPQEERLQTEAKVAIPASSILAGLEEPGGKWKEVDPGQSPGEHVPSTPPRSPDHEGVEAKAAEASGSAVSGRLQEEGEGQSKELGERETVTEIKAVGILRQETRREEGTLDMKGIQNSISTLEKEISMPLEEKIEDSSMSLEKQNSETLRSPEKENEESVGSLEEKDLGTLNSLEKENPELLESLEDRDVEVEKPLEKETPEPHKPLGNEDPQTLQSLGEENQELREFPEGDQETFFFPENENQELVRAVEEEDIKSLKAQEEENKEPLRSLEVENQESSRPLAKENQEPLRSLEEESQEALTLLAKDSQESLRSPEDENLETLRPPVRDSLEALRSPEEEKQETLAFLVRENQEAQRPAEEENCETLRPSLVKENQEPLRSLGDENQEELRPLGKETQQPLRSLDEDQMTLKPESLDSLEKDHEVYSPLEKEDPELLRSPKEDNIDVMGSFETETLQPVSERNLDISTALETQEPVWSPEEMNLEVMTPTETKSQEPTESVEENQDTSRPPGKQSPEALRALGEGNLELSAPEEADRDAATCPEEEEALQKEENGESLRALEEEGQELLAGMMKEKQEWGQDSPLGRTGVDSEVEAELRDGLARKEEYLEQEELQPSAAPGSSWDTAKGDLGILESKERVLAEGASEEGDTEDSQDLEGQTVPGDVSDPRSPQRTSEPVVEQVLGDEGEAPASGQASPVTMGLGTVVGASQGPEVGGLEEGIEPPLAGEGLEAKKFQPLEEPRNFLGESAVVETELSPLPCWEVPEVPWGVEAVSLNGGGTPQLLGPEEAQEEADPVLNPSKLGDAKPWSPNTPASDAPVPEPGPERTQETSSDLEAGAEALEKVEDEQEWGPGGVPESLQDEGEESREESEADELGETLPDSTPLGLYLGSPTSPMGSLAGEQRPTPQGEAREEDWGAVGLPSECLGAQTWEEGEEREENQEEEEDGEDQEGEGEEEVGPDSDQSEEFEDLGTEVSRLPGVSREAAESLGPVSQLLPESEAWGRDGESDGFADEEESAEEGEDREEEEPAAERWGLGSSIGAPLVLAPSGSQRGDLEGSEMLDTSACGGEILSGMAADTPMTVQDTEPPDNTDPSVSEGGSDTAATWEREGGVPGLLDTPHRMGDMGLGLADTLGVNGQGPSLKEELEHLNGGVLNGLGQAEGLGQGKLGVPVGNRESPEEGEEGEEEEGSSLKAPWAGIPLQLGQAQLLKFSQWEGNEDSWSSGED</sequence>
<feature type="compositionally biased region" description="Acidic residues" evidence="5">
    <location>
        <begin position="1348"/>
        <end position="1388"/>
    </location>
</feature>
<feature type="region of interest" description="Disordered" evidence="5">
    <location>
        <begin position="1494"/>
        <end position="1540"/>
    </location>
</feature>
<accession>A0ABM3Y965</accession>
<evidence type="ECO:0000256" key="4">
    <source>
        <dbReference type="SAM" id="Coils"/>
    </source>
</evidence>
<protein>
    <submittedName>
        <fullName evidence="8">Nestin</fullName>
    </submittedName>
</protein>
<feature type="compositionally biased region" description="Polar residues" evidence="5">
    <location>
        <begin position="551"/>
        <end position="563"/>
    </location>
</feature>
<dbReference type="InterPro" id="IPR018039">
    <property type="entry name" value="IF_conserved"/>
</dbReference>
<feature type="compositionally biased region" description="Polar residues" evidence="5">
    <location>
        <begin position="625"/>
        <end position="634"/>
    </location>
</feature>
<feature type="compositionally biased region" description="Acidic residues" evidence="5">
    <location>
        <begin position="1060"/>
        <end position="1071"/>
    </location>
</feature>
<feature type="compositionally biased region" description="Polar residues" evidence="5">
    <location>
        <begin position="867"/>
        <end position="886"/>
    </location>
</feature>
<feature type="compositionally biased region" description="Acidic residues" evidence="5">
    <location>
        <begin position="1275"/>
        <end position="1292"/>
    </location>
</feature>
<feature type="compositionally biased region" description="Acidic residues" evidence="5">
    <location>
        <begin position="1424"/>
        <end position="1445"/>
    </location>
</feature>
<dbReference type="SMART" id="SM01391">
    <property type="entry name" value="Filament"/>
    <property type="match status" value="1"/>
</dbReference>
<dbReference type="InterPro" id="IPR039008">
    <property type="entry name" value="IF_rod_dom"/>
</dbReference>
<dbReference type="RefSeq" id="XP_060057614.1">
    <property type="nucleotide sequence ID" value="XM_060201631.1"/>
</dbReference>
<feature type="compositionally biased region" description="Polar residues" evidence="5">
    <location>
        <begin position="904"/>
        <end position="913"/>
    </location>
</feature>
<evidence type="ECO:0000256" key="2">
    <source>
        <dbReference type="ARBA" id="ARBA00023054"/>
    </source>
</evidence>
<dbReference type="InterPro" id="IPR031211">
    <property type="entry name" value="Nestin"/>
</dbReference>
<dbReference type="PROSITE" id="PS00226">
    <property type="entry name" value="IF_ROD_1"/>
    <property type="match status" value="1"/>
</dbReference>
<proteinExistence type="inferred from homology"/>
<feature type="compositionally biased region" description="Basic and acidic residues" evidence="5">
    <location>
        <begin position="669"/>
        <end position="687"/>
    </location>
</feature>
<feature type="compositionally biased region" description="Basic and acidic residues" evidence="5">
    <location>
        <begin position="515"/>
        <end position="524"/>
    </location>
</feature>
<feature type="compositionally biased region" description="Basic and acidic residues" evidence="5">
    <location>
        <begin position="963"/>
        <end position="977"/>
    </location>
</feature>
<reference evidence="8" key="1">
    <citation type="submission" date="2025-08" db="UniProtKB">
        <authorList>
            <consortium name="RefSeq"/>
        </authorList>
    </citation>
    <scope>IDENTIFICATION</scope>
</reference>
<dbReference type="Gene3D" id="1.20.5.170">
    <property type="match status" value="1"/>
</dbReference>
<keyword evidence="1 3" id="KW-0403">Intermediate filament</keyword>
<dbReference type="Proteomes" id="UP001652624">
    <property type="component" value="Chromosome 11"/>
</dbReference>
<dbReference type="GeneID" id="103124792"/>
<feature type="region of interest" description="Disordered" evidence="5">
    <location>
        <begin position="1577"/>
        <end position="1614"/>
    </location>
</feature>